<evidence type="ECO:0000256" key="3">
    <source>
        <dbReference type="ARBA" id="ARBA00022556"/>
    </source>
</evidence>
<gene>
    <name evidence="8 10" type="primary">lpxA</name>
    <name evidence="10" type="ORF">GGC33_02665</name>
</gene>
<keyword evidence="2 8" id="KW-0444">Lipid biosynthesis</keyword>
<dbReference type="GO" id="GO:0043886">
    <property type="term" value="F:structural constituent of carboxysome shell"/>
    <property type="evidence" value="ECO:0007669"/>
    <property type="project" value="UniProtKB-ARBA"/>
</dbReference>
<keyword evidence="7 8" id="KW-0012">Acyltransferase</keyword>
<keyword evidence="3 8" id="KW-0441">Lipid A biosynthesis</keyword>
<dbReference type="InterPro" id="IPR001451">
    <property type="entry name" value="Hexapep"/>
</dbReference>
<dbReference type="Proteomes" id="UP000437131">
    <property type="component" value="Unassembled WGS sequence"/>
</dbReference>
<evidence type="ECO:0000256" key="4">
    <source>
        <dbReference type="ARBA" id="ARBA00022679"/>
    </source>
</evidence>
<dbReference type="PANTHER" id="PTHR43480:SF1">
    <property type="entry name" value="ACYL-[ACYL-CARRIER-PROTEIN]--UDP-N-ACETYLGLUCOSAMINE O-ACYLTRANSFERASE, MITOCHONDRIAL-RELATED"/>
    <property type="match status" value="1"/>
</dbReference>
<dbReference type="PROSITE" id="PS00101">
    <property type="entry name" value="HEXAPEP_TRANSFERASES"/>
    <property type="match status" value="1"/>
</dbReference>
<dbReference type="UniPathway" id="UPA00359">
    <property type="reaction ID" value="UER00477"/>
</dbReference>
<dbReference type="GO" id="GO:0031470">
    <property type="term" value="C:carboxysome"/>
    <property type="evidence" value="ECO:0007669"/>
    <property type="project" value="UniProtKB-ARBA"/>
</dbReference>
<comment type="subunit">
    <text evidence="8">Homotrimer.</text>
</comment>
<dbReference type="Gene3D" id="2.160.10.10">
    <property type="entry name" value="Hexapeptide repeat proteins"/>
    <property type="match status" value="1"/>
</dbReference>
<dbReference type="GO" id="GO:0016020">
    <property type="term" value="C:membrane"/>
    <property type="evidence" value="ECO:0007669"/>
    <property type="project" value="GOC"/>
</dbReference>
<comment type="function">
    <text evidence="8">Involved in the biosynthesis of lipid A, a phosphorylated glycolipid that anchors the lipopolysaccharide to the outer membrane of the cell.</text>
</comment>
<keyword evidence="4 8" id="KW-0808">Transferase</keyword>
<comment type="subcellular location">
    <subcellularLocation>
        <location evidence="8">Cytoplasm</location>
    </subcellularLocation>
</comment>
<evidence type="ECO:0000259" key="9">
    <source>
        <dbReference type="Pfam" id="PF13720"/>
    </source>
</evidence>
<organism evidence="10 11">
    <name type="scientific">Cyanobacterium aponinum 0216</name>
    <dbReference type="NCBI Taxonomy" id="2676140"/>
    <lineage>
        <taxon>Bacteria</taxon>
        <taxon>Bacillati</taxon>
        <taxon>Cyanobacteriota</taxon>
        <taxon>Cyanophyceae</taxon>
        <taxon>Oscillatoriophycideae</taxon>
        <taxon>Chroococcales</taxon>
        <taxon>Geminocystaceae</taxon>
        <taxon>Cyanobacterium</taxon>
    </lineage>
</organism>
<keyword evidence="5 8" id="KW-0677">Repeat</keyword>
<comment type="caution">
    <text evidence="10">The sequence shown here is derived from an EMBL/GenBank/DDBJ whole genome shotgun (WGS) entry which is preliminary data.</text>
</comment>
<comment type="catalytic activity">
    <reaction evidence="8">
        <text>a (3R)-hydroxyacyl-[ACP] + UDP-N-acetyl-alpha-D-glucosamine = a UDP-3-O-[(3R)-3-hydroxyacyl]-N-acetyl-alpha-D-glucosamine + holo-[ACP]</text>
        <dbReference type="Rhea" id="RHEA:67812"/>
        <dbReference type="Rhea" id="RHEA-COMP:9685"/>
        <dbReference type="Rhea" id="RHEA-COMP:9945"/>
        <dbReference type="ChEBI" id="CHEBI:57705"/>
        <dbReference type="ChEBI" id="CHEBI:64479"/>
        <dbReference type="ChEBI" id="CHEBI:78827"/>
        <dbReference type="ChEBI" id="CHEBI:173225"/>
        <dbReference type="EC" id="2.3.1.129"/>
    </reaction>
</comment>
<dbReference type="SUPFAM" id="SSF51161">
    <property type="entry name" value="Trimeric LpxA-like enzymes"/>
    <property type="match status" value="1"/>
</dbReference>
<dbReference type="NCBIfam" id="NF003657">
    <property type="entry name" value="PRK05289.1"/>
    <property type="match status" value="1"/>
</dbReference>
<dbReference type="AlphaFoldDB" id="A0A844GPN3"/>
<evidence type="ECO:0000256" key="2">
    <source>
        <dbReference type="ARBA" id="ARBA00022516"/>
    </source>
</evidence>
<dbReference type="PANTHER" id="PTHR43480">
    <property type="entry name" value="ACYL-[ACYL-CARRIER-PROTEIN]--UDP-N-ACETYLGLUCOSAMINE O-ACYLTRANSFERASE"/>
    <property type="match status" value="1"/>
</dbReference>
<accession>A0A844GPN3</accession>
<feature type="domain" description="UDP N-acetylglucosamine O-acyltransferase C-terminal" evidence="9">
    <location>
        <begin position="173"/>
        <end position="256"/>
    </location>
</feature>
<dbReference type="PIRSF" id="PIRSF000456">
    <property type="entry name" value="UDP-GlcNAc_acltr"/>
    <property type="match status" value="1"/>
</dbReference>
<protein>
    <recommendedName>
        <fullName evidence="8">Acyl-[acyl-carrier-protein]--UDP-N-acetylglucosamine O-acyltransferase</fullName>
        <shortName evidence="8">UDP-N-acetylglucosamine acyltransferase</shortName>
        <ecNumber evidence="8">2.3.1.129</ecNumber>
    </recommendedName>
</protein>
<dbReference type="InterPro" id="IPR037157">
    <property type="entry name" value="Acetyltransf_C_sf"/>
</dbReference>
<dbReference type="Pfam" id="PF13720">
    <property type="entry name" value="Acetyltransf_11"/>
    <property type="match status" value="1"/>
</dbReference>
<dbReference type="EC" id="2.3.1.129" evidence="8"/>
<dbReference type="EMBL" id="WMIA01000002">
    <property type="protein sequence ID" value="MTF37830.1"/>
    <property type="molecule type" value="Genomic_DNA"/>
</dbReference>
<comment type="similarity">
    <text evidence="8">Belongs to the transferase hexapeptide repeat family. LpxA subfamily.</text>
</comment>
<sequence>MIHPTAIIDPKAELDSTVQVAPYAVIGADVKIGANTTVGSHTVIEGPIEIGCDNQIFPGSALGLAPQDLKYKGAKSLVKIGDRNVIREYVTVNRATGEGETTIIGNDNLLMAYVHVAHNCILHDRIVIANSVAIAGHVEIESKAVIGGMLGIHQFVKIGTMAMLGGMSRIDRDVPPYMLVEGNPSHVRSLNLVALKRNNFSSEQVSLLKKAYKILYRSKLTVNQALEELQPLTDNEQIKHLVEFIRASANDSGRRGLINAK</sequence>
<dbReference type="NCBIfam" id="TIGR01852">
    <property type="entry name" value="lipid_A_lpxA"/>
    <property type="match status" value="1"/>
</dbReference>
<evidence type="ECO:0000256" key="5">
    <source>
        <dbReference type="ARBA" id="ARBA00022737"/>
    </source>
</evidence>
<dbReference type="InterPro" id="IPR010137">
    <property type="entry name" value="Lipid_A_LpxA"/>
</dbReference>
<evidence type="ECO:0000313" key="11">
    <source>
        <dbReference type="Proteomes" id="UP000437131"/>
    </source>
</evidence>
<evidence type="ECO:0000256" key="8">
    <source>
        <dbReference type="HAMAP-Rule" id="MF_00387"/>
    </source>
</evidence>
<dbReference type="InterPro" id="IPR029098">
    <property type="entry name" value="Acetyltransf_C"/>
</dbReference>
<keyword evidence="1 8" id="KW-0963">Cytoplasm</keyword>
<dbReference type="GO" id="GO:0005737">
    <property type="term" value="C:cytoplasm"/>
    <property type="evidence" value="ECO:0007669"/>
    <property type="project" value="UniProtKB-SubCell"/>
</dbReference>
<dbReference type="InterPro" id="IPR011004">
    <property type="entry name" value="Trimer_LpxA-like_sf"/>
</dbReference>
<dbReference type="GO" id="GO:0008780">
    <property type="term" value="F:acyl-[acyl-carrier-protein]-UDP-N-acetylglucosamine O-acyltransferase activity"/>
    <property type="evidence" value="ECO:0007669"/>
    <property type="project" value="UniProtKB-UniRule"/>
</dbReference>
<dbReference type="InterPro" id="IPR018357">
    <property type="entry name" value="Hexapep_transf_CS"/>
</dbReference>
<reference evidence="10 11" key="1">
    <citation type="submission" date="2019-11" db="EMBL/GenBank/DDBJ databases">
        <title>Isolation of a new High Light Tolerant Cyanobacteria.</title>
        <authorList>
            <person name="Dobson Z."/>
            <person name="Vaughn N."/>
            <person name="Vaughn M."/>
            <person name="Fromme P."/>
            <person name="Mazor Y."/>
        </authorList>
    </citation>
    <scope>NUCLEOTIDE SEQUENCE [LARGE SCALE GENOMIC DNA]</scope>
    <source>
        <strain evidence="10 11">0216</strain>
    </source>
</reference>
<proteinExistence type="inferred from homology"/>
<name>A0A844GPN3_9CHRO</name>
<evidence type="ECO:0000256" key="7">
    <source>
        <dbReference type="ARBA" id="ARBA00023315"/>
    </source>
</evidence>
<keyword evidence="6 8" id="KW-0443">Lipid metabolism</keyword>
<evidence type="ECO:0000313" key="10">
    <source>
        <dbReference type="EMBL" id="MTF37830.1"/>
    </source>
</evidence>
<evidence type="ECO:0000256" key="1">
    <source>
        <dbReference type="ARBA" id="ARBA00022490"/>
    </source>
</evidence>
<dbReference type="CDD" id="cd03351">
    <property type="entry name" value="LbH_UDP-GlcNAc_AT"/>
    <property type="match status" value="1"/>
</dbReference>
<comment type="pathway">
    <text evidence="8">Glycolipid biosynthesis; lipid IV(A) biosynthesis; lipid IV(A) from (3R)-3-hydroxytetradecanoyl-[acyl-carrier-protein] and UDP-N-acetyl-alpha-D-glucosamine: step 1/6.</text>
</comment>
<dbReference type="GO" id="GO:0009245">
    <property type="term" value="P:lipid A biosynthetic process"/>
    <property type="evidence" value="ECO:0007669"/>
    <property type="project" value="UniProtKB-UniRule"/>
</dbReference>
<dbReference type="Gene3D" id="1.20.1180.10">
    <property type="entry name" value="Udp N-acetylglucosamine O-acyltransferase, C-terminal domain"/>
    <property type="match status" value="1"/>
</dbReference>
<dbReference type="RefSeq" id="WP_015218595.1">
    <property type="nucleotide sequence ID" value="NZ_WMIA01000002.1"/>
</dbReference>
<evidence type="ECO:0000256" key="6">
    <source>
        <dbReference type="ARBA" id="ARBA00023098"/>
    </source>
</evidence>
<dbReference type="Pfam" id="PF00132">
    <property type="entry name" value="Hexapep"/>
    <property type="match status" value="2"/>
</dbReference>
<dbReference type="HAMAP" id="MF_00387">
    <property type="entry name" value="LpxA"/>
    <property type="match status" value="1"/>
</dbReference>